<evidence type="ECO:0000313" key="2">
    <source>
        <dbReference type="Proteomes" id="UP000318380"/>
    </source>
</evidence>
<comment type="caution">
    <text evidence="1">The sequence shown here is derived from an EMBL/GenBank/DDBJ whole genome shotgun (WGS) entry which is preliminary data.</text>
</comment>
<dbReference type="AlphaFoldDB" id="A0A561BW15"/>
<gene>
    <name evidence="1" type="ORF">FB561_4206</name>
</gene>
<accession>A0A561BW15</accession>
<keyword evidence="2" id="KW-1185">Reference proteome</keyword>
<dbReference type="EMBL" id="VIVK01000001">
    <property type="protein sequence ID" value="TWD83051.1"/>
    <property type="molecule type" value="Genomic_DNA"/>
</dbReference>
<organism evidence="1 2">
    <name type="scientific">Kribbella amoyensis</name>
    <dbReference type="NCBI Taxonomy" id="996641"/>
    <lineage>
        <taxon>Bacteria</taxon>
        <taxon>Bacillati</taxon>
        <taxon>Actinomycetota</taxon>
        <taxon>Actinomycetes</taxon>
        <taxon>Propionibacteriales</taxon>
        <taxon>Kribbellaceae</taxon>
        <taxon>Kribbella</taxon>
    </lineage>
</organism>
<evidence type="ECO:0000313" key="1">
    <source>
        <dbReference type="EMBL" id="TWD83051.1"/>
    </source>
</evidence>
<dbReference type="RefSeq" id="WP_238334942.1">
    <property type="nucleotide sequence ID" value="NZ_VIVK01000001.1"/>
</dbReference>
<dbReference type="Proteomes" id="UP000318380">
    <property type="component" value="Unassembled WGS sequence"/>
</dbReference>
<protein>
    <submittedName>
        <fullName evidence="1">Uncharacterized protein</fullName>
    </submittedName>
</protein>
<sequence>MRSVLGYAAARRTGSAGRRRATWSALLLVAASLAACSDDEAAAPEPVAWTKVDLPAEPVVLSGNGAQLLVGLRDRDAKVAPRLVLFDGERQQEIAVAPKSPYAFEAIWQSIAYDGRRLVALGGAAGGAHSNTRWTVWTGTTSKLTEYPQEFNTFGGQTAGALFSAVIASTGQALLGSWGSSTSGLDGAVWLPEGPAKWVRQDSAGTALRSTPSLLVGPSYGTSAGPSIVQTGSQVRIAPNVVQQEAAVWRSADLNQGWSRVALPEPGNRSQGVSMSCSTSLCTIAGYVDGKLALWQLEPDKSGDAGAKRLAGVPDLTVGDKDKLPPPIDDAGQTVQLIAQGNQVKLVRSGDGTWTVHDSTGANGAAGPEGIVKDARLVGRTLYLVAGPADGQLALWKTELS</sequence>
<proteinExistence type="predicted"/>
<name>A0A561BW15_9ACTN</name>
<reference evidence="1 2" key="1">
    <citation type="submission" date="2019-06" db="EMBL/GenBank/DDBJ databases">
        <title>Sequencing the genomes of 1000 actinobacteria strains.</title>
        <authorList>
            <person name="Klenk H.-P."/>
        </authorList>
    </citation>
    <scope>NUCLEOTIDE SEQUENCE [LARGE SCALE GENOMIC DNA]</scope>
    <source>
        <strain evidence="1 2">DSM 24683</strain>
    </source>
</reference>